<dbReference type="PANTHER" id="PTHR31286">
    <property type="entry name" value="GLYCINE-RICH CELL WALL STRUCTURAL PROTEIN 1.8-LIKE"/>
    <property type="match status" value="1"/>
</dbReference>
<accession>A0AAW2JKH1</accession>
<sequence length="254" mass="28466">MNTHGDIYLNACSLEYLSESLCSDSVDGCFADRNLHSVKNVIAIANGFLLHIKRIWRRFLKEDLGSSKIKLRHLQVEFWADEVLSTVVSGIGKPLYQDTITKACTRLDFARVCIMLNISSKLLKHVIIMVPNETGNGVSCKVDVEYEWVPPKCAKCMCLGHLTVSCQPQKTPLKPLVAVYVQKIWVPTTPMPKSTAQPIMEESRSMTEPIPSVLIFNLQQPDSETSNDKELVLCNPFDALTLDDDEIANDKLRA</sequence>
<evidence type="ECO:0008006" key="2">
    <source>
        <dbReference type="Google" id="ProtNLM"/>
    </source>
</evidence>
<dbReference type="EMBL" id="JACGWM010001155">
    <property type="protein sequence ID" value="KAL0294711.1"/>
    <property type="molecule type" value="Genomic_DNA"/>
</dbReference>
<reference evidence="1" key="1">
    <citation type="submission" date="2020-06" db="EMBL/GenBank/DDBJ databases">
        <authorList>
            <person name="Li T."/>
            <person name="Hu X."/>
            <person name="Zhang T."/>
            <person name="Song X."/>
            <person name="Zhang H."/>
            <person name="Dai N."/>
            <person name="Sheng W."/>
            <person name="Hou X."/>
            <person name="Wei L."/>
        </authorList>
    </citation>
    <scope>NUCLEOTIDE SEQUENCE</scope>
    <source>
        <strain evidence="1">KEN8</strain>
        <tissue evidence="1">Leaf</tissue>
    </source>
</reference>
<proteinExistence type="predicted"/>
<reference evidence="1" key="2">
    <citation type="journal article" date="2024" name="Plant">
        <title>Genomic evolution and insights into agronomic trait innovations of Sesamum species.</title>
        <authorList>
            <person name="Miao H."/>
            <person name="Wang L."/>
            <person name="Qu L."/>
            <person name="Liu H."/>
            <person name="Sun Y."/>
            <person name="Le M."/>
            <person name="Wang Q."/>
            <person name="Wei S."/>
            <person name="Zheng Y."/>
            <person name="Lin W."/>
            <person name="Duan Y."/>
            <person name="Cao H."/>
            <person name="Xiong S."/>
            <person name="Wang X."/>
            <person name="Wei L."/>
            <person name="Li C."/>
            <person name="Ma Q."/>
            <person name="Ju M."/>
            <person name="Zhao R."/>
            <person name="Li G."/>
            <person name="Mu C."/>
            <person name="Tian Q."/>
            <person name="Mei H."/>
            <person name="Zhang T."/>
            <person name="Gao T."/>
            <person name="Zhang H."/>
        </authorList>
    </citation>
    <scope>NUCLEOTIDE SEQUENCE</scope>
    <source>
        <strain evidence="1">KEN8</strain>
    </source>
</reference>
<dbReference type="InterPro" id="IPR040256">
    <property type="entry name" value="At4g02000-like"/>
</dbReference>
<organism evidence="1">
    <name type="scientific">Sesamum calycinum</name>
    <dbReference type="NCBI Taxonomy" id="2727403"/>
    <lineage>
        <taxon>Eukaryota</taxon>
        <taxon>Viridiplantae</taxon>
        <taxon>Streptophyta</taxon>
        <taxon>Embryophyta</taxon>
        <taxon>Tracheophyta</taxon>
        <taxon>Spermatophyta</taxon>
        <taxon>Magnoliopsida</taxon>
        <taxon>eudicotyledons</taxon>
        <taxon>Gunneridae</taxon>
        <taxon>Pentapetalae</taxon>
        <taxon>asterids</taxon>
        <taxon>lamiids</taxon>
        <taxon>Lamiales</taxon>
        <taxon>Pedaliaceae</taxon>
        <taxon>Sesamum</taxon>
    </lineage>
</organism>
<comment type="caution">
    <text evidence="1">The sequence shown here is derived from an EMBL/GenBank/DDBJ whole genome shotgun (WGS) entry which is preliminary data.</text>
</comment>
<name>A0AAW2JKH1_9LAMI</name>
<gene>
    <name evidence="1" type="ORF">Scaly_2572900</name>
</gene>
<dbReference type="AlphaFoldDB" id="A0AAW2JKH1"/>
<dbReference type="PANTHER" id="PTHR31286:SF180">
    <property type="entry name" value="OS10G0362600 PROTEIN"/>
    <property type="match status" value="1"/>
</dbReference>
<evidence type="ECO:0000313" key="1">
    <source>
        <dbReference type="EMBL" id="KAL0294711.1"/>
    </source>
</evidence>
<protein>
    <recommendedName>
        <fullName evidence="2">DUF4283 domain-containing protein</fullName>
    </recommendedName>
</protein>